<accession>A0A9Q5HU76</accession>
<evidence type="ECO:0000259" key="3">
    <source>
        <dbReference type="PROSITE" id="PS50102"/>
    </source>
</evidence>
<dbReference type="SMART" id="SM00360">
    <property type="entry name" value="RRM"/>
    <property type="match status" value="1"/>
</dbReference>
<evidence type="ECO:0000256" key="2">
    <source>
        <dbReference type="SAM" id="MobiDB-lite"/>
    </source>
</evidence>
<feature type="domain" description="RRM" evidence="3">
    <location>
        <begin position="4"/>
        <end position="103"/>
    </location>
</feature>
<name>A0A9Q5HU76_SANBA</name>
<protein>
    <recommendedName>
        <fullName evidence="3">RRM domain-containing protein</fullName>
    </recommendedName>
</protein>
<evidence type="ECO:0000313" key="5">
    <source>
        <dbReference type="Proteomes" id="UP000757232"/>
    </source>
</evidence>
<dbReference type="InterPro" id="IPR050907">
    <property type="entry name" value="SRSF"/>
</dbReference>
<proteinExistence type="predicted"/>
<keyword evidence="1" id="KW-0694">RNA-binding</keyword>
<dbReference type="InterPro" id="IPR035979">
    <property type="entry name" value="RBD_domain_sf"/>
</dbReference>
<keyword evidence="5" id="KW-1185">Reference proteome</keyword>
<dbReference type="InterPro" id="IPR012677">
    <property type="entry name" value="Nucleotide-bd_a/b_plait_sf"/>
</dbReference>
<reference evidence="4" key="1">
    <citation type="submission" date="2016-06" db="EMBL/GenBank/DDBJ databases">
        <title>Draft Genome sequence of the fungus Inonotus baumii.</title>
        <authorList>
            <person name="Zhu H."/>
            <person name="Lin W."/>
        </authorList>
    </citation>
    <scope>NUCLEOTIDE SEQUENCE</scope>
    <source>
        <strain evidence="4">821</strain>
    </source>
</reference>
<dbReference type="Proteomes" id="UP000757232">
    <property type="component" value="Unassembled WGS sequence"/>
</dbReference>
<evidence type="ECO:0000256" key="1">
    <source>
        <dbReference type="PROSITE-ProRule" id="PRU00176"/>
    </source>
</evidence>
<sequence length="217" mass="25321">MPRTILYIRGFHASTRARDLAYEFERYGPLIRCDIPAPRGHGSGASPHTFTAALPLIPEYELRAQRNSLRSIISYAFIEFRSSRDASAAFDDMHGRYFEGSRLTWAKRLPSSMWRSGRSPRRGGRYRDRSRSPRRGRDRDYDRDDRRRSRSRSLDRRDRDDDDRDDVRDKERRRSESPDRKGSYSRDRSDRARTPPPPEDDLKKVNGDADGPALSEA</sequence>
<dbReference type="InterPro" id="IPR000504">
    <property type="entry name" value="RRM_dom"/>
</dbReference>
<comment type="caution">
    <text evidence="4">The sequence shown here is derived from an EMBL/GenBank/DDBJ whole genome shotgun (WGS) entry which is preliminary data.</text>
</comment>
<dbReference type="GO" id="GO:0003723">
    <property type="term" value="F:RNA binding"/>
    <property type="evidence" value="ECO:0007669"/>
    <property type="project" value="UniProtKB-UniRule"/>
</dbReference>
<organism evidence="4 5">
    <name type="scientific">Sanghuangporus baumii</name>
    <name type="common">Phellinus baumii</name>
    <dbReference type="NCBI Taxonomy" id="108892"/>
    <lineage>
        <taxon>Eukaryota</taxon>
        <taxon>Fungi</taxon>
        <taxon>Dikarya</taxon>
        <taxon>Basidiomycota</taxon>
        <taxon>Agaricomycotina</taxon>
        <taxon>Agaricomycetes</taxon>
        <taxon>Hymenochaetales</taxon>
        <taxon>Hymenochaetaceae</taxon>
        <taxon>Sanghuangporus</taxon>
    </lineage>
</organism>
<dbReference type="PROSITE" id="PS50102">
    <property type="entry name" value="RRM"/>
    <property type="match status" value="1"/>
</dbReference>
<feature type="region of interest" description="Disordered" evidence="2">
    <location>
        <begin position="113"/>
        <end position="217"/>
    </location>
</feature>
<dbReference type="OrthoDB" id="5970at2759"/>
<feature type="compositionally biased region" description="Basic and acidic residues" evidence="2">
    <location>
        <begin position="125"/>
        <end position="193"/>
    </location>
</feature>
<dbReference type="SUPFAM" id="SSF54928">
    <property type="entry name" value="RNA-binding domain, RBD"/>
    <property type="match status" value="1"/>
</dbReference>
<dbReference type="PANTHER" id="PTHR23147">
    <property type="entry name" value="SERINE/ARGININE RICH SPLICING FACTOR"/>
    <property type="match status" value="1"/>
</dbReference>
<dbReference type="AlphaFoldDB" id="A0A9Q5HU76"/>
<dbReference type="EMBL" id="LNZH02000205">
    <property type="protein sequence ID" value="OCB86031.1"/>
    <property type="molecule type" value="Genomic_DNA"/>
</dbReference>
<evidence type="ECO:0000313" key="4">
    <source>
        <dbReference type="EMBL" id="OCB86031.1"/>
    </source>
</evidence>
<dbReference type="Pfam" id="PF00076">
    <property type="entry name" value="RRM_1"/>
    <property type="match status" value="1"/>
</dbReference>
<dbReference type="Gene3D" id="3.30.70.330">
    <property type="match status" value="1"/>
</dbReference>
<gene>
    <name evidence="4" type="ORF">A7U60_g6929</name>
</gene>